<name>A0A2W1J9T8_9CYAN</name>
<dbReference type="RefSeq" id="WP_110988515.1">
    <property type="nucleotide sequence ID" value="NZ_CAWNWM010000024.1"/>
</dbReference>
<dbReference type="EMBL" id="PQWO01000024">
    <property type="protein sequence ID" value="PZD70989.1"/>
    <property type="molecule type" value="Genomic_DNA"/>
</dbReference>
<feature type="transmembrane region" description="Helical" evidence="1">
    <location>
        <begin position="5"/>
        <end position="23"/>
    </location>
</feature>
<sequence length="59" mass="6415">MNNPITRLVLLGFLLCLTISPFAGLAPLMIILLVASVAWMLGIVQRIILGQPTREKVKG</sequence>
<organism evidence="2 3">
    <name type="scientific">Acaryochloris thomasi RCC1774</name>
    <dbReference type="NCBI Taxonomy" id="1764569"/>
    <lineage>
        <taxon>Bacteria</taxon>
        <taxon>Bacillati</taxon>
        <taxon>Cyanobacteriota</taxon>
        <taxon>Cyanophyceae</taxon>
        <taxon>Acaryochloridales</taxon>
        <taxon>Acaryochloridaceae</taxon>
        <taxon>Acaryochloris</taxon>
        <taxon>Acaryochloris thomasi</taxon>
    </lineage>
</organism>
<keyword evidence="1" id="KW-0812">Transmembrane</keyword>
<evidence type="ECO:0000256" key="1">
    <source>
        <dbReference type="SAM" id="Phobius"/>
    </source>
</evidence>
<dbReference type="OrthoDB" id="9956920at2"/>
<gene>
    <name evidence="2" type="ORF">C1752_08646</name>
</gene>
<proteinExistence type="predicted"/>
<protein>
    <submittedName>
        <fullName evidence="2">Uncharacterized protein</fullName>
    </submittedName>
</protein>
<comment type="caution">
    <text evidence="2">The sequence shown here is derived from an EMBL/GenBank/DDBJ whole genome shotgun (WGS) entry which is preliminary data.</text>
</comment>
<feature type="transmembrane region" description="Helical" evidence="1">
    <location>
        <begin position="29"/>
        <end position="49"/>
    </location>
</feature>
<evidence type="ECO:0000313" key="3">
    <source>
        <dbReference type="Proteomes" id="UP000248857"/>
    </source>
</evidence>
<keyword evidence="3" id="KW-1185">Reference proteome</keyword>
<keyword evidence="1" id="KW-0472">Membrane</keyword>
<evidence type="ECO:0000313" key="2">
    <source>
        <dbReference type="EMBL" id="PZD70989.1"/>
    </source>
</evidence>
<dbReference type="Proteomes" id="UP000248857">
    <property type="component" value="Unassembled WGS sequence"/>
</dbReference>
<keyword evidence="1" id="KW-1133">Transmembrane helix</keyword>
<reference evidence="2 3" key="1">
    <citation type="journal article" date="2018" name="Sci. Rep.">
        <title>A novel species of the marine cyanobacterium Acaryochloris with a unique pigment content and lifestyle.</title>
        <authorList>
            <person name="Partensky F."/>
            <person name="Six C."/>
            <person name="Ratin M."/>
            <person name="Garczarek L."/>
            <person name="Vaulot D."/>
            <person name="Probert I."/>
            <person name="Calteau A."/>
            <person name="Gourvil P."/>
            <person name="Marie D."/>
            <person name="Grebert T."/>
            <person name="Bouchier C."/>
            <person name="Le Panse S."/>
            <person name="Gachenot M."/>
            <person name="Rodriguez F."/>
            <person name="Garrido J.L."/>
        </authorList>
    </citation>
    <scope>NUCLEOTIDE SEQUENCE [LARGE SCALE GENOMIC DNA]</scope>
    <source>
        <strain evidence="2 3">RCC1774</strain>
    </source>
</reference>
<accession>A0A2W1J9T8</accession>
<dbReference type="AlphaFoldDB" id="A0A2W1J9T8"/>